<dbReference type="InterPro" id="IPR027417">
    <property type="entry name" value="P-loop_NTPase"/>
</dbReference>
<keyword evidence="2 4" id="KW-0067">ATP-binding</keyword>
<dbReference type="InterPro" id="IPR015854">
    <property type="entry name" value="ABC_transpr_LolD-like"/>
</dbReference>
<keyword evidence="5" id="KW-1185">Reference proteome</keyword>
<feature type="domain" description="ABC transporter" evidence="3">
    <location>
        <begin position="5"/>
        <end position="220"/>
    </location>
</feature>
<dbReference type="Gene3D" id="3.40.50.300">
    <property type="entry name" value="P-loop containing nucleotide triphosphate hydrolases"/>
    <property type="match status" value="1"/>
</dbReference>
<dbReference type="EMBL" id="BAABRT010000026">
    <property type="protein sequence ID" value="GAA5526099.1"/>
    <property type="molecule type" value="Genomic_DNA"/>
</dbReference>
<reference evidence="4 5" key="1">
    <citation type="submission" date="2024-02" db="EMBL/GenBank/DDBJ databases">
        <title>Microbulbifer aestuariivivens NBRC 112533.</title>
        <authorList>
            <person name="Ichikawa N."/>
            <person name="Katano-Makiyama Y."/>
            <person name="Hidaka K."/>
        </authorList>
    </citation>
    <scope>NUCLEOTIDE SEQUENCE [LARGE SCALE GENOMIC DNA]</scope>
    <source>
        <strain evidence="4 5">NBRC 112533</strain>
    </source>
</reference>
<dbReference type="InterPro" id="IPR003593">
    <property type="entry name" value="AAA+_ATPase"/>
</dbReference>
<dbReference type="Proteomes" id="UP001408594">
    <property type="component" value="Unassembled WGS sequence"/>
</dbReference>
<dbReference type="RefSeq" id="WP_345552293.1">
    <property type="nucleotide sequence ID" value="NZ_BAABRT010000026.1"/>
</dbReference>
<comment type="caution">
    <text evidence="4">The sequence shown here is derived from an EMBL/GenBank/DDBJ whole genome shotgun (WGS) entry which is preliminary data.</text>
</comment>
<evidence type="ECO:0000256" key="1">
    <source>
        <dbReference type="ARBA" id="ARBA00022741"/>
    </source>
</evidence>
<evidence type="ECO:0000259" key="3">
    <source>
        <dbReference type="PROSITE" id="PS50893"/>
    </source>
</evidence>
<dbReference type="SUPFAM" id="SSF52540">
    <property type="entry name" value="P-loop containing nucleoside triphosphate hydrolases"/>
    <property type="match status" value="1"/>
</dbReference>
<keyword evidence="1" id="KW-0547">Nucleotide-binding</keyword>
<evidence type="ECO:0000313" key="4">
    <source>
        <dbReference type="EMBL" id="GAA5526099.1"/>
    </source>
</evidence>
<dbReference type="InterPro" id="IPR003439">
    <property type="entry name" value="ABC_transporter-like_ATP-bd"/>
</dbReference>
<accession>A0ABP9WSB2</accession>
<dbReference type="PROSITE" id="PS50893">
    <property type="entry name" value="ABC_TRANSPORTER_2"/>
    <property type="match status" value="1"/>
</dbReference>
<dbReference type="Pfam" id="PF00005">
    <property type="entry name" value="ABC_tran"/>
    <property type="match status" value="1"/>
</dbReference>
<evidence type="ECO:0000256" key="2">
    <source>
        <dbReference type="ARBA" id="ARBA00022840"/>
    </source>
</evidence>
<organism evidence="4 5">
    <name type="scientific">Microbulbifer aestuariivivens</name>
    <dbReference type="NCBI Taxonomy" id="1908308"/>
    <lineage>
        <taxon>Bacteria</taxon>
        <taxon>Pseudomonadati</taxon>
        <taxon>Pseudomonadota</taxon>
        <taxon>Gammaproteobacteria</taxon>
        <taxon>Cellvibrionales</taxon>
        <taxon>Microbulbiferaceae</taxon>
        <taxon>Microbulbifer</taxon>
    </lineage>
</organism>
<sequence>MTVLLELEQCRLSYPGQGRGEPEQLALNIDHLRIRAGERVAVLGKSGSGKSTLLRHLRRQLPQRASWCPQDPSLVPQLKVFHNIFSGALARHSALVNLRNLLLPAPRFREEIAALAAPLGIDDLLWRKSAELSGGQQQRTAIARALYQRRDVLLADEPVSALDRVQGRAILQLLLNAHHSSVIALHNAPLALELCDRIIGLKGGQLLFDCPASDADADAIQRLYQ</sequence>
<dbReference type="GO" id="GO:0005524">
    <property type="term" value="F:ATP binding"/>
    <property type="evidence" value="ECO:0007669"/>
    <property type="project" value="UniProtKB-KW"/>
</dbReference>
<dbReference type="SMART" id="SM00382">
    <property type="entry name" value="AAA"/>
    <property type="match status" value="1"/>
</dbReference>
<protein>
    <submittedName>
        <fullName evidence="4">ABC transporter ATP-binding protein YxdL</fullName>
    </submittedName>
</protein>
<evidence type="ECO:0000313" key="5">
    <source>
        <dbReference type="Proteomes" id="UP001408594"/>
    </source>
</evidence>
<name>A0ABP9WSB2_9GAMM</name>
<dbReference type="PANTHER" id="PTHR24220">
    <property type="entry name" value="IMPORT ATP-BINDING PROTEIN"/>
    <property type="match status" value="1"/>
</dbReference>
<proteinExistence type="predicted"/>
<gene>
    <name evidence="4" type="primary">yxdL</name>
    <name evidence="4" type="ORF">Maes01_02693</name>
</gene>